<evidence type="ECO:0000313" key="4">
    <source>
        <dbReference type="Proteomes" id="UP001501237"/>
    </source>
</evidence>
<dbReference type="EMBL" id="BAAAUV010000013">
    <property type="protein sequence ID" value="GAA3223535.1"/>
    <property type="molecule type" value="Genomic_DNA"/>
</dbReference>
<evidence type="ECO:0008006" key="5">
    <source>
        <dbReference type="Google" id="ProtNLM"/>
    </source>
</evidence>
<reference evidence="4" key="1">
    <citation type="journal article" date="2019" name="Int. J. Syst. Evol. Microbiol.">
        <title>The Global Catalogue of Microorganisms (GCM) 10K type strain sequencing project: providing services to taxonomists for standard genome sequencing and annotation.</title>
        <authorList>
            <consortium name="The Broad Institute Genomics Platform"/>
            <consortium name="The Broad Institute Genome Sequencing Center for Infectious Disease"/>
            <person name="Wu L."/>
            <person name="Ma J."/>
        </authorList>
    </citation>
    <scope>NUCLEOTIDE SEQUENCE [LARGE SCALE GENOMIC DNA]</scope>
    <source>
        <strain evidence="4">JCM 9377</strain>
    </source>
</reference>
<dbReference type="PANTHER" id="PTHR37042">
    <property type="entry name" value="OUTER MEMBRANE PROTEIN RV1973"/>
    <property type="match status" value="1"/>
</dbReference>
<name>A0ABP6QE61_9ACTN</name>
<dbReference type="PANTHER" id="PTHR37042:SF4">
    <property type="entry name" value="OUTER MEMBRANE PROTEIN RV1973"/>
    <property type="match status" value="1"/>
</dbReference>
<dbReference type="RefSeq" id="WP_344832626.1">
    <property type="nucleotide sequence ID" value="NZ_BAAAUV010000013.1"/>
</dbReference>
<evidence type="ECO:0000256" key="1">
    <source>
        <dbReference type="ARBA" id="ARBA00004370"/>
    </source>
</evidence>
<organism evidence="3 4">
    <name type="scientific">Actinocorallia longicatena</name>
    <dbReference type="NCBI Taxonomy" id="111803"/>
    <lineage>
        <taxon>Bacteria</taxon>
        <taxon>Bacillati</taxon>
        <taxon>Actinomycetota</taxon>
        <taxon>Actinomycetes</taxon>
        <taxon>Streptosporangiales</taxon>
        <taxon>Thermomonosporaceae</taxon>
        <taxon>Actinocorallia</taxon>
    </lineage>
</organism>
<keyword evidence="4" id="KW-1185">Reference proteome</keyword>
<dbReference type="Proteomes" id="UP001501237">
    <property type="component" value="Unassembled WGS sequence"/>
</dbReference>
<keyword evidence="2" id="KW-0472">Membrane</keyword>
<accession>A0ABP6QE61</accession>
<comment type="subcellular location">
    <subcellularLocation>
        <location evidence="1">Membrane</location>
    </subcellularLocation>
</comment>
<proteinExistence type="predicted"/>
<sequence>MTSVLVVAVLVGAALLIAPASKIWSSSDQDRRDEALGAARQVALNMVTMNYDTVNADVQRVLSGATGSFKDQWAGQTKTLGEELTKNQSKSQGSVLSAGVVSIDDDSAEVIVAVTSVVTNPEVPSGAARNLRFRMSLVKEHGKWLVSDFAMVR</sequence>
<evidence type="ECO:0000313" key="3">
    <source>
        <dbReference type="EMBL" id="GAA3223535.1"/>
    </source>
</evidence>
<gene>
    <name evidence="3" type="ORF">GCM10010468_50120</name>
</gene>
<protein>
    <recommendedName>
        <fullName evidence="5">Mce-associated membrane protein</fullName>
    </recommendedName>
</protein>
<evidence type="ECO:0000256" key="2">
    <source>
        <dbReference type="ARBA" id="ARBA00023136"/>
    </source>
</evidence>
<comment type="caution">
    <text evidence="3">The sequence shown here is derived from an EMBL/GenBank/DDBJ whole genome shotgun (WGS) entry which is preliminary data.</text>
</comment>